<feature type="chain" id="PRO_5016423023" description="Ferritin-like domain-containing protein" evidence="1">
    <location>
        <begin position="21"/>
        <end position="305"/>
    </location>
</feature>
<dbReference type="InterPro" id="IPR052965">
    <property type="entry name" value="Pigment-catalase-like"/>
</dbReference>
<dbReference type="PANTHER" id="PTHR31694:SF26">
    <property type="entry name" value="OS05G0151100 PROTEIN"/>
    <property type="match status" value="1"/>
</dbReference>
<dbReference type="SUPFAM" id="SSF49319">
    <property type="entry name" value="Actinoxanthin-like"/>
    <property type="match status" value="1"/>
</dbReference>
<evidence type="ECO:0000256" key="1">
    <source>
        <dbReference type="SAM" id="SignalP"/>
    </source>
</evidence>
<dbReference type="GeneID" id="37013646"/>
<keyword evidence="3" id="KW-1185">Reference proteome</keyword>
<sequence>MVSVKFASLFAFVAASMVAAAPAALKKRADIDTTILQYALTLEHLEAKFYHTALKNLSAKDFANAGYAPAIRERFAEIGGHEIQHVQFLEAAIGADANKACTYDFGAGVTDVKSFIATSQLLEGVGVSAYLGAAALITNPTYLTAAGSILTTESRHSAWVQSSAALSDPAGAAYDVPTNFNQTYSLAAPLIKSCPKSNTALPVMAFPTLTLNPASNLQPGQTVSVSGKGVKDGQYLAVLTAGGQYFSKIENGKATVPKKTSTGRSYFLVTSSNGTVSDDSTIAGPVASDYLLSASQAYDLVKSQY</sequence>
<dbReference type="InterPro" id="IPR012347">
    <property type="entry name" value="Ferritin-like"/>
</dbReference>
<keyword evidence="1" id="KW-0732">Signal</keyword>
<dbReference type="EMBL" id="KZ819323">
    <property type="protein sequence ID" value="PWN22233.1"/>
    <property type="molecule type" value="Genomic_DNA"/>
</dbReference>
<dbReference type="AlphaFoldDB" id="A0A316UCY4"/>
<proteinExistence type="predicted"/>
<dbReference type="Proteomes" id="UP000245942">
    <property type="component" value="Unassembled WGS sequence"/>
</dbReference>
<organism evidence="2 3">
    <name type="scientific">Pseudomicrostroma glucosiphilum</name>
    <dbReference type="NCBI Taxonomy" id="1684307"/>
    <lineage>
        <taxon>Eukaryota</taxon>
        <taxon>Fungi</taxon>
        <taxon>Dikarya</taxon>
        <taxon>Basidiomycota</taxon>
        <taxon>Ustilaginomycotina</taxon>
        <taxon>Exobasidiomycetes</taxon>
        <taxon>Microstromatales</taxon>
        <taxon>Microstromatales incertae sedis</taxon>
        <taxon>Pseudomicrostroma</taxon>
    </lineage>
</organism>
<evidence type="ECO:0008006" key="4">
    <source>
        <dbReference type="Google" id="ProtNLM"/>
    </source>
</evidence>
<feature type="signal peptide" evidence="1">
    <location>
        <begin position="1"/>
        <end position="20"/>
    </location>
</feature>
<dbReference type="InterPro" id="IPR027273">
    <property type="entry name" value="Neocarzinostatin-like"/>
</dbReference>
<dbReference type="OrthoDB" id="1001765at2759"/>
<dbReference type="CDD" id="cd00657">
    <property type="entry name" value="Ferritin_like"/>
    <property type="match status" value="1"/>
</dbReference>
<dbReference type="RefSeq" id="XP_025349393.1">
    <property type="nucleotide sequence ID" value="XM_025491912.1"/>
</dbReference>
<evidence type="ECO:0000313" key="2">
    <source>
        <dbReference type="EMBL" id="PWN22233.1"/>
    </source>
</evidence>
<protein>
    <recommendedName>
        <fullName evidence="4">Ferritin-like domain-containing protein</fullName>
    </recommendedName>
</protein>
<dbReference type="Gene3D" id="1.20.1260.10">
    <property type="match status" value="1"/>
</dbReference>
<dbReference type="Pfam" id="PF13668">
    <property type="entry name" value="Ferritin_2"/>
    <property type="match status" value="1"/>
</dbReference>
<dbReference type="PANTHER" id="PTHR31694">
    <property type="entry name" value="DESICCATION-LIKE PROTEIN"/>
    <property type="match status" value="1"/>
</dbReference>
<dbReference type="InterPro" id="IPR009078">
    <property type="entry name" value="Ferritin-like_SF"/>
</dbReference>
<accession>A0A316UCY4</accession>
<evidence type="ECO:0000313" key="3">
    <source>
        <dbReference type="Proteomes" id="UP000245942"/>
    </source>
</evidence>
<gene>
    <name evidence="2" type="ORF">BCV69DRAFT_281243</name>
</gene>
<dbReference type="STRING" id="1684307.A0A316UCY4"/>
<dbReference type="SUPFAM" id="SSF47240">
    <property type="entry name" value="Ferritin-like"/>
    <property type="match status" value="1"/>
</dbReference>
<dbReference type="Gene3D" id="2.60.40.230">
    <property type="entry name" value="Neocarzinostatin-like"/>
    <property type="match status" value="1"/>
</dbReference>
<reference evidence="2 3" key="1">
    <citation type="journal article" date="2018" name="Mol. Biol. Evol.">
        <title>Broad Genomic Sampling Reveals a Smut Pathogenic Ancestry of the Fungal Clade Ustilaginomycotina.</title>
        <authorList>
            <person name="Kijpornyongpan T."/>
            <person name="Mondo S.J."/>
            <person name="Barry K."/>
            <person name="Sandor L."/>
            <person name="Lee J."/>
            <person name="Lipzen A."/>
            <person name="Pangilinan J."/>
            <person name="LaButti K."/>
            <person name="Hainaut M."/>
            <person name="Henrissat B."/>
            <person name="Grigoriev I.V."/>
            <person name="Spatafora J.W."/>
            <person name="Aime M.C."/>
        </authorList>
    </citation>
    <scope>NUCLEOTIDE SEQUENCE [LARGE SCALE GENOMIC DNA]</scope>
    <source>
        <strain evidence="2 3">MCA 4718</strain>
    </source>
</reference>
<name>A0A316UCY4_9BASI</name>